<keyword evidence="7 9" id="KW-1133">Transmembrane helix</keyword>
<keyword evidence="5 9" id="KW-0812">Transmembrane</keyword>
<dbReference type="GO" id="GO:0005886">
    <property type="term" value="C:plasma membrane"/>
    <property type="evidence" value="ECO:0007669"/>
    <property type="project" value="TreeGrafter"/>
</dbReference>
<evidence type="ECO:0000256" key="5">
    <source>
        <dbReference type="ARBA" id="ARBA00022692"/>
    </source>
</evidence>
<evidence type="ECO:0000256" key="7">
    <source>
        <dbReference type="ARBA" id="ARBA00022989"/>
    </source>
</evidence>
<dbReference type="InterPro" id="IPR036097">
    <property type="entry name" value="HisK_dim/P_sf"/>
</dbReference>
<dbReference type="InterPro" id="IPR036890">
    <property type="entry name" value="HATPase_C_sf"/>
</dbReference>
<dbReference type="InterPro" id="IPR003661">
    <property type="entry name" value="HisK_dim/P_dom"/>
</dbReference>
<dbReference type="PANTHER" id="PTHR45436:SF16">
    <property type="entry name" value="HISTIDINE KINASE"/>
    <property type="match status" value="1"/>
</dbReference>
<evidence type="ECO:0000259" key="10">
    <source>
        <dbReference type="PROSITE" id="PS50109"/>
    </source>
</evidence>
<dbReference type="RefSeq" id="WP_010437958.1">
    <property type="nucleotide sequence ID" value="NZ_AP025480.1"/>
</dbReference>
<keyword evidence="9" id="KW-0472">Membrane</keyword>
<reference evidence="11" key="2">
    <citation type="journal article" date="2018" name="Nature">
        <title>A major lineage of non-tailed dsDNA viruses as unrecognized killers of marine bacteria.</title>
        <authorList>
            <person name="Kauffman K.M."/>
            <person name="Hussain F.A."/>
            <person name="Yang J."/>
            <person name="Arevalo P."/>
            <person name="Brown J.M."/>
            <person name="Chang W.K."/>
            <person name="VanInsberghe D."/>
            <person name="Elsherbini J."/>
            <person name="Sharma R.S."/>
            <person name="Cutler M.B."/>
            <person name="Kelly L."/>
            <person name="Polz M.F."/>
        </authorList>
    </citation>
    <scope>NUCLEOTIDE SEQUENCE</scope>
    <source>
        <strain evidence="11">10N.222.46.E12</strain>
    </source>
</reference>
<dbReference type="SUPFAM" id="SSF55874">
    <property type="entry name" value="ATPase domain of HSP90 chaperone/DNA topoisomerase II/histidine kinase"/>
    <property type="match status" value="1"/>
</dbReference>
<dbReference type="Pfam" id="PF00512">
    <property type="entry name" value="HisKA"/>
    <property type="match status" value="1"/>
</dbReference>
<dbReference type="SMART" id="SM00387">
    <property type="entry name" value="HATPase_c"/>
    <property type="match status" value="1"/>
</dbReference>
<dbReference type="EC" id="2.7.13.3" evidence="2"/>
<feature type="coiled-coil region" evidence="8">
    <location>
        <begin position="196"/>
        <end position="223"/>
    </location>
</feature>
<evidence type="ECO:0000256" key="4">
    <source>
        <dbReference type="ARBA" id="ARBA00022679"/>
    </source>
</evidence>
<protein>
    <recommendedName>
        <fullName evidence="2">histidine kinase</fullName>
        <ecNumber evidence="2">2.7.13.3</ecNumber>
    </recommendedName>
</protein>
<dbReference type="SUPFAM" id="SSF47384">
    <property type="entry name" value="Homodimeric domain of signal transducing histidine kinase"/>
    <property type="match status" value="1"/>
</dbReference>
<evidence type="ECO:0000256" key="1">
    <source>
        <dbReference type="ARBA" id="ARBA00000085"/>
    </source>
</evidence>
<dbReference type="InterPro" id="IPR050428">
    <property type="entry name" value="TCS_sensor_his_kinase"/>
</dbReference>
<dbReference type="CDD" id="cd00082">
    <property type="entry name" value="HisKA"/>
    <property type="match status" value="1"/>
</dbReference>
<dbReference type="InterPro" id="IPR003594">
    <property type="entry name" value="HATPase_dom"/>
</dbReference>
<sequence>MILNVLTSTKTLTGRLAVFFGAMAVIVSVFTYIVFMSALYLSEDRVGERRILIDRNYAVEQFQSGESGKIRIDGLTMAYNDPSFIPIEYRKYIEGKESFVGEVGEEPDSRMVYVGEYSDKGKTYPIILLSEVDRVEFSHDELVYATTFVLTLLSILIFSFGALLYRLSKRLIEPFNLLSEQLETNKLNLSEEFGVSDNAAVEFRQLTDQLNQYRREINSLLKREQAFARYSSHELRTPLTVARGANKLLLRSETTEFQSRQVERIDDAIVQMSEMVDALLGLVRYERNSDDAPLRLFCQQELESIISKNSLQANDKQIEVSLQVQSEPTIQATSAIMNMLVGNLLRNAIAATNSGTVMVSLSEESIMIEDQGEGLQEQYNPNGHGLGLLIVDDLCQRFNWGFELVNRNGGGCSAKITFETSSASSTSIATEQVNS</sequence>
<dbReference type="GO" id="GO:0000155">
    <property type="term" value="F:phosphorelay sensor kinase activity"/>
    <property type="evidence" value="ECO:0007669"/>
    <property type="project" value="InterPro"/>
</dbReference>
<dbReference type="Pfam" id="PF02518">
    <property type="entry name" value="HATPase_c"/>
    <property type="match status" value="1"/>
</dbReference>
<organism evidence="11">
    <name type="scientific">Vibrio cyclitrophicus</name>
    <dbReference type="NCBI Taxonomy" id="47951"/>
    <lineage>
        <taxon>Bacteria</taxon>
        <taxon>Pseudomonadati</taxon>
        <taxon>Pseudomonadota</taxon>
        <taxon>Gammaproteobacteria</taxon>
        <taxon>Vibrionales</taxon>
        <taxon>Vibrionaceae</taxon>
        <taxon>Vibrio</taxon>
    </lineage>
</organism>
<dbReference type="Gene3D" id="3.30.565.10">
    <property type="entry name" value="Histidine kinase-like ATPase, C-terminal domain"/>
    <property type="match status" value="1"/>
</dbReference>
<dbReference type="EMBL" id="MDBS01000018">
    <property type="protein sequence ID" value="PMP31140.1"/>
    <property type="molecule type" value="Genomic_DNA"/>
</dbReference>
<dbReference type="SMART" id="SM00388">
    <property type="entry name" value="HisKA"/>
    <property type="match status" value="1"/>
</dbReference>
<dbReference type="InterPro" id="IPR005467">
    <property type="entry name" value="His_kinase_dom"/>
</dbReference>
<dbReference type="PROSITE" id="PS50109">
    <property type="entry name" value="HIS_KIN"/>
    <property type="match status" value="1"/>
</dbReference>
<keyword evidence="8" id="KW-0175">Coiled coil</keyword>
<dbReference type="Gene3D" id="1.10.287.130">
    <property type="match status" value="1"/>
</dbReference>
<feature type="transmembrane region" description="Helical" evidence="9">
    <location>
        <begin position="142"/>
        <end position="165"/>
    </location>
</feature>
<evidence type="ECO:0000313" key="11">
    <source>
        <dbReference type="EMBL" id="PMP31140.1"/>
    </source>
</evidence>
<feature type="transmembrane region" description="Helical" evidence="9">
    <location>
        <begin position="16"/>
        <end position="41"/>
    </location>
</feature>
<dbReference type="AlphaFoldDB" id="A0A7Z1MLK7"/>
<keyword evidence="3" id="KW-0597">Phosphoprotein</keyword>
<accession>A0A7Z1MLK7</accession>
<gene>
    <name evidence="11" type="ORF">BCS90_12275</name>
</gene>
<dbReference type="PANTHER" id="PTHR45436">
    <property type="entry name" value="SENSOR HISTIDINE KINASE YKOH"/>
    <property type="match status" value="1"/>
</dbReference>
<evidence type="ECO:0000256" key="8">
    <source>
        <dbReference type="SAM" id="Coils"/>
    </source>
</evidence>
<proteinExistence type="predicted"/>
<reference evidence="11" key="1">
    <citation type="submission" date="2016-07" db="EMBL/GenBank/DDBJ databases">
        <authorList>
            <person name="Kauffman K."/>
            <person name="Arevalo P."/>
            <person name="Polz M.F."/>
        </authorList>
    </citation>
    <scope>NUCLEOTIDE SEQUENCE</scope>
    <source>
        <strain evidence="11">10N.222.46.E12</strain>
    </source>
</reference>
<name>A0A7Z1MLK7_9VIBR</name>
<keyword evidence="4" id="KW-0808">Transferase</keyword>
<keyword evidence="6 11" id="KW-0418">Kinase</keyword>
<evidence type="ECO:0000256" key="9">
    <source>
        <dbReference type="SAM" id="Phobius"/>
    </source>
</evidence>
<feature type="domain" description="Histidine kinase" evidence="10">
    <location>
        <begin position="230"/>
        <end position="422"/>
    </location>
</feature>
<comment type="catalytic activity">
    <reaction evidence="1">
        <text>ATP + protein L-histidine = ADP + protein N-phospho-L-histidine.</text>
        <dbReference type="EC" id="2.7.13.3"/>
    </reaction>
</comment>
<evidence type="ECO:0000256" key="2">
    <source>
        <dbReference type="ARBA" id="ARBA00012438"/>
    </source>
</evidence>
<evidence type="ECO:0000256" key="3">
    <source>
        <dbReference type="ARBA" id="ARBA00022553"/>
    </source>
</evidence>
<evidence type="ECO:0000256" key="6">
    <source>
        <dbReference type="ARBA" id="ARBA00022777"/>
    </source>
</evidence>
<comment type="caution">
    <text evidence="11">The sequence shown here is derived from an EMBL/GenBank/DDBJ whole genome shotgun (WGS) entry which is preliminary data.</text>
</comment>